<evidence type="ECO:0000259" key="6">
    <source>
        <dbReference type="PROSITE" id="PS50801"/>
    </source>
</evidence>
<feature type="transmembrane region" description="Helical" evidence="5">
    <location>
        <begin position="333"/>
        <end position="353"/>
    </location>
</feature>
<evidence type="ECO:0000313" key="8">
    <source>
        <dbReference type="Proteomes" id="UP000463700"/>
    </source>
</evidence>
<dbReference type="GO" id="GO:0016020">
    <property type="term" value="C:membrane"/>
    <property type="evidence" value="ECO:0007669"/>
    <property type="project" value="UniProtKB-SubCell"/>
</dbReference>
<evidence type="ECO:0000313" key="7">
    <source>
        <dbReference type="EMBL" id="KAE8757269.1"/>
    </source>
</evidence>
<dbReference type="Gene3D" id="3.30.750.24">
    <property type="entry name" value="STAS domain"/>
    <property type="match status" value="1"/>
</dbReference>
<dbReference type="AlphaFoldDB" id="A0A6N6WBC6"/>
<keyword evidence="2 5" id="KW-0812">Transmembrane</keyword>
<dbReference type="CDD" id="cd07042">
    <property type="entry name" value="STAS_SulP_like_sulfate_transporter"/>
    <property type="match status" value="1"/>
</dbReference>
<dbReference type="OrthoDB" id="9177189at2"/>
<dbReference type="InterPro" id="IPR001902">
    <property type="entry name" value="SLC26A/SulP_fam"/>
</dbReference>
<feature type="domain" description="STAS" evidence="6">
    <location>
        <begin position="446"/>
        <end position="559"/>
    </location>
</feature>
<dbReference type="SUPFAM" id="SSF52091">
    <property type="entry name" value="SpoIIaa-like"/>
    <property type="match status" value="1"/>
</dbReference>
<feature type="transmembrane region" description="Helical" evidence="5">
    <location>
        <begin position="359"/>
        <end position="377"/>
    </location>
</feature>
<evidence type="ECO:0000256" key="2">
    <source>
        <dbReference type="ARBA" id="ARBA00022692"/>
    </source>
</evidence>
<keyword evidence="4 5" id="KW-0472">Membrane</keyword>
<feature type="transmembrane region" description="Helical" evidence="5">
    <location>
        <begin position="389"/>
        <end position="419"/>
    </location>
</feature>
<name>A0A6N6WBC6_9BURK</name>
<feature type="transmembrane region" description="Helical" evidence="5">
    <location>
        <begin position="113"/>
        <end position="134"/>
    </location>
</feature>
<dbReference type="InterPro" id="IPR002645">
    <property type="entry name" value="STAS_dom"/>
</dbReference>
<feature type="transmembrane region" description="Helical" evidence="5">
    <location>
        <begin position="81"/>
        <end position="101"/>
    </location>
</feature>
<dbReference type="InterPro" id="IPR036513">
    <property type="entry name" value="STAS_dom_sf"/>
</dbReference>
<feature type="transmembrane region" description="Helical" evidence="5">
    <location>
        <begin position="254"/>
        <end position="272"/>
    </location>
</feature>
<proteinExistence type="predicted"/>
<organism evidence="7 8">
    <name type="scientific">Paraburkholderia madseniana</name>
    <dbReference type="NCBI Taxonomy" id="2599607"/>
    <lineage>
        <taxon>Bacteria</taxon>
        <taxon>Pseudomonadati</taxon>
        <taxon>Pseudomonadota</taxon>
        <taxon>Betaproteobacteria</taxon>
        <taxon>Burkholderiales</taxon>
        <taxon>Burkholderiaceae</taxon>
        <taxon>Paraburkholderia</taxon>
    </lineage>
</organism>
<comment type="subcellular location">
    <subcellularLocation>
        <location evidence="1">Membrane</location>
        <topology evidence="1">Multi-pass membrane protein</topology>
    </subcellularLocation>
</comment>
<dbReference type="RefSeq" id="WP_154563363.1">
    <property type="nucleotide sequence ID" value="NZ_VOSW01000049.1"/>
</dbReference>
<reference evidence="7 8" key="1">
    <citation type="journal article" date="2020" name="Int. J. Syst. Evol. Microbiol.">
        <title>Paraburkholderia madseniana sp. nov., a phenolic acid-degrading bacterium isolated from acidic forest soil.</title>
        <authorList>
            <person name="Wilhelm R.C."/>
            <person name="Murphy S.J.L."/>
            <person name="Feriancek N.M."/>
            <person name="Karasz D.C."/>
            <person name="DeRito C.M."/>
            <person name="Newman J.D."/>
            <person name="Buckley D.H."/>
        </authorList>
    </citation>
    <scope>NUCLEOTIDE SEQUENCE [LARGE SCALE GENOMIC DNA]</scope>
    <source>
        <strain evidence="7 8">RP11</strain>
    </source>
</reference>
<dbReference type="InterPro" id="IPR018045">
    <property type="entry name" value="S04_transporter_CS"/>
</dbReference>
<dbReference type="Pfam" id="PF01740">
    <property type="entry name" value="STAS"/>
    <property type="match status" value="1"/>
</dbReference>
<dbReference type="EMBL" id="VOSW01000049">
    <property type="protein sequence ID" value="KAE8757269.1"/>
    <property type="molecule type" value="Genomic_DNA"/>
</dbReference>
<evidence type="ECO:0000256" key="1">
    <source>
        <dbReference type="ARBA" id="ARBA00004141"/>
    </source>
</evidence>
<dbReference type="PROSITE" id="PS50801">
    <property type="entry name" value="STAS"/>
    <property type="match status" value="1"/>
</dbReference>
<feature type="transmembrane region" description="Helical" evidence="5">
    <location>
        <begin position="216"/>
        <end position="234"/>
    </location>
</feature>
<evidence type="ECO:0000256" key="5">
    <source>
        <dbReference type="SAM" id="Phobius"/>
    </source>
</evidence>
<dbReference type="GO" id="GO:0008271">
    <property type="term" value="F:secondary active sulfate transmembrane transporter activity"/>
    <property type="evidence" value="ECO:0007669"/>
    <property type="project" value="InterPro"/>
</dbReference>
<sequence length="578" mass="60450">MGHDSSTHPTGGFRIPVLEWVRDYQKEWIKPDIIAGVTAAAVVLPKALAYATVAGLPVQVGLYTAFLPMVIYAFLGSSRPLSVSTSATIAILAAAALARVVPDGGMADLLRASATLTLLVGAILTLAALLRLGFVANFISDPVLTGFKAGVAVVIVLDQVPKLLGIHFPKGSFFHNVLAIVTGIPHASAATVAVGAITVGILVAIEHFFPRAPAPLIAVACGIGGVSLLGLQSHGVDIVGHVPTGFPSVTMPDLSLVASLGPVAAGIALMSFTETIASGRAFVESGEPAPQANRELLAIGLANVGGALLGSMPAGGGTTQTAVNRLVGARSQLAELVTAAVTLGTMLLLAPFIGLMPHATLAAVVIVYSIGLIKPSEFRAIVAVRRTEFVWALVAVSGVVLFGTLLGILVAIVVSLLALAHQTSDPPVYVLRRKLGTNVFRPVSAEHPDDEAFPDLLLLRPEGPVFFANAEHVGQKIRMLIEQTHPQTVVLHMRAVIDLEYTALKMLTEAEKELRRQGITLWLVGLNPGVLAMVQRSPLGETLGRERMFFNLDRAVAAWEAQQPPGAVRGATPSCRPK</sequence>
<dbReference type="PROSITE" id="PS01130">
    <property type="entry name" value="SLC26A"/>
    <property type="match status" value="1"/>
</dbReference>
<keyword evidence="3 5" id="KW-1133">Transmembrane helix</keyword>
<evidence type="ECO:0000256" key="4">
    <source>
        <dbReference type="ARBA" id="ARBA00023136"/>
    </source>
</evidence>
<dbReference type="InterPro" id="IPR011547">
    <property type="entry name" value="SLC26A/SulP_dom"/>
</dbReference>
<feature type="transmembrane region" description="Helical" evidence="5">
    <location>
        <begin position="48"/>
        <end position="75"/>
    </location>
</feature>
<accession>A0A6N6WBC6</accession>
<evidence type="ECO:0000256" key="3">
    <source>
        <dbReference type="ARBA" id="ARBA00022989"/>
    </source>
</evidence>
<dbReference type="Pfam" id="PF00916">
    <property type="entry name" value="Sulfate_transp"/>
    <property type="match status" value="1"/>
</dbReference>
<gene>
    <name evidence="7" type="ORF">FSO04_24660</name>
</gene>
<dbReference type="PANTHER" id="PTHR11814">
    <property type="entry name" value="SULFATE TRANSPORTER"/>
    <property type="match status" value="1"/>
</dbReference>
<comment type="caution">
    <text evidence="7">The sequence shown here is derived from an EMBL/GenBank/DDBJ whole genome shotgun (WGS) entry which is preliminary data.</text>
</comment>
<feature type="transmembrane region" description="Helical" evidence="5">
    <location>
        <begin position="177"/>
        <end position="204"/>
    </location>
</feature>
<protein>
    <submittedName>
        <fullName evidence="7">STAS domain-containing protein</fullName>
    </submittedName>
</protein>
<dbReference type="Proteomes" id="UP000463700">
    <property type="component" value="Unassembled WGS sequence"/>
</dbReference>